<gene>
    <name evidence="1" type="ORF">RAG0_07476</name>
</gene>
<keyword evidence="2" id="KW-1185">Reference proteome</keyword>
<dbReference type="EMBL" id="FJUX01000039">
    <property type="protein sequence ID" value="CZS98930.1"/>
    <property type="molecule type" value="Genomic_DNA"/>
</dbReference>
<evidence type="ECO:0000313" key="1">
    <source>
        <dbReference type="EMBL" id="CZS98930.1"/>
    </source>
</evidence>
<name>A0A1E1KLP5_9HELO</name>
<reference evidence="2" key="1">
    <citation type="submission" date="2016-03" db="EMBL/GenBank/DDBJ databases">
        <authorList>
            <person name="Guldener U."/>
        </authorList>
    </citation>
    <scope>NUCLEOTIDE SEQUENCE [LARGE SCALE GENOMIC DNA]</scope>
    <source>
        <strain evidence="2">04CH-RAC-A.6.1</strain>
    </source>
</reference>
<proteinExistence type="predicted"/>
<accession>A0A1E1KLP5</accession>
<protein>
    <submittedName>
        <fullName evidence="1">Uncharacterized protein</fullName>
    </submittedName>
</protein>
<evidence type="ECO:0000313" key="2">
    <source>
        <dbReference type="Proteomes" id="UP000178912"/>
    </source>
</evidence>
<dbReference type="AlphaFoldDB" id="A0A1E1KLP5"/>
<sequence>MHVSCFSLPWIGVGMDRDEAEEFPGVARVDDVPHRIRALPILWLATPSLRLDNKIESNSYDRMHALNLVQYRDISQIDRVGKIIEELNAILF</sequence>
<organism evidence="1 2">
    <name type="scientific">Rhynchosporium agropyri</name>
    <dbReference type="NCBI Taxonomy" id="914238"/>
    <lineage>
        <taxon>Eukaryota</taxon>
        <taxon>Fungi</taxon>
        <taxon>Dikarya</taxon>
        <taxon>Ascomycota</taxon>
        <taxon>Pezizomycotina</taxon>
        <taxon>Leotiomycetes</taxon>
        <taxon>Helotiales</taxon>
        <taxon>Ploettnerulaceae</taxon>
        <taxon>Rhynchosporium</taxon>
    </lineage>
</organism>
<dbReference type="Proteomes" id="UP000178912">
    <property type="component" value="Unassembled WGS sequence"/>
</dbReference>